<keyword evidence="8" id="KW-1185">Reference proteome</keyword>
<dbReference type="Gene3D" id="3.40.640.10">
    <property type="entry name" value="Type I PLP-dependent aspartate aminotransferase-like (Major domain)"/>
    <property type="match status" value="1"/>
</dbReference>
<dbReference type="EMBL" id="JANCMU010000001">
    <property type="protein sequence ID" value="MDG4944966.1"/>
    <property type="molecule type" value="Genomic_DNA"/>
</dbReference>
<keyword evidence="5" id="KW-0663">Pyridoxal phosphate</keyword>
<dbReference type="InterPro" id="IPR015422">
    <property type="entry name" value="PyrdxlP-dep_Trfase_small"/>
</dbReference>
<dbReference type="InterPro" id="IPR015424">
    <property type="entry name" value="PyrdxlP-dep_Trfase"/>
</dbReference>
<feature type="domain" description="Aminotransferase class I/classII large" evidence="6">
    <location>
        <begin position="35"/>
        <end position="385"/>
    </location>
</feature>
<gene>
    <name evidence="7" type="ORF">NMK71_00925</name>
</gene>
<dbReference type="GO" id="GO:0006520">
    <property type="term" value="P:amino acid metabolic process"/>
    <property type="evidence" value="ECO:0007669"/>
    <property type="project" value="InterPro"/>
</dbReference>
<evidence type="ECO:0000313" key="7">
    <source>
        <dbReference type="EMBL" id="MDG4944966.1"/>
    </source>
</evidence>
<dbReference type="CDD" id="cd00609">
    <property type="entry name" value="AAT_like"/>
    <property type="match status" value="1"/>
</dbReference>
<evidence type="ECO:0000259" key="6">
    <source>
        <dbReference type="Pfam" id="PF00155"/>
    </source>
</evidence>
<dbReference type="Pfam" id="PF00155">
    <property type="entry name" value="Aminotran_1_2"/>
    <property type="match status" value="1"/>
</dbReference>
<keyword evidence="3 7" id="KW-0032">Aminotransferase</keyword>
<dbReference type="InterPro" id="IPR015421">
    <property type="entry name" value="PyrdxlP-dep_Trfase_major"/>
</dbReference>
<dbReference type="Gene3D" id="3.90.1150.10">
    <property type="entry name" value="Aspartate Aminotransferase, domain 1"/>
    <property type="match status" value="1"/>
</dbReference>
<name>A0A9X4MZ19_9FLAO</name>
<dbReference type="RefSeq" id="WP_304419716.1">
    <property type="nucleotide sequence ID" value="NZ_JANCMU010000001.1"/>
</dbReference>
<dbReference type="PANTHER" id="PTHR46383">
    <property type="entry name" value="ASPARTATE AMINOTRANSFERASE"/>
    <property type="match status" value="1"/>
</dbReference>
<evidence type="ECO:0000256" key="1">
    <source>
        <dbReference type="ARBA" id="ARBA00001933"/>
    </source>
</evidence>
<reference evidence="7" key="1">
    <citation type="submission" date="2022-07" db="EMBL/GenBank/DDBJ databases">
        <title>Description and genome-wide analysis of Profundicola chukchiensis gen. nov., sp. nov., marine bacteria isolated from bottom sediments of the Chukchi Sea.</title>
        <authorList>
            <person name="Romanenko L."/>
            <person name="Otstavnykh N."/>
            <person name="Kurilenko V."/>
            <person name="Eremeev V."/>
            <person name="Velansky P."/>
            <person name="Mikhailov V."/>
            <person name="Isaeva M."/>
        </authorList>
    </citation>
    <scope>NUCLEOTIDE SEQUENCE</scope>
    <source>
        <strain evidence="7">KMM 9713</strain>
    </source>
</reference>
<evidence type="ECO:0000256" key="4">
    <source>
        <dbReference type="ARBA" id="ARBA00022679"/>
    </source>
</evidence>
<dbReference type="GO" id="GO:0030170">
    <property type="term" value="F:pyridoxal phosphate binding"/>
    <property type="evidence" value="ECO:0007669"/>
    <property type="project" value="InterPro"/>
</dbReference>
<dbReference type="InterPro" id="IPR050596">
    <property type="entry name" value="AspAT/PAT-like"/>
</dbReference>
<organism evidence="7 8">
    <name type="scientific">Profundicola chukchiensis</name>
    <dbReference type="NCBI Taxonomy" id="2961959"/>
    <lineage>
        <taxon>Bacteria</taxon>
        <taxon>Pseudomonadati</taxon>
        <taxon>Bacteroidota</taxon>
        <taxon>Flavobacteriia</taxon>
        <taxon>Flavobacteriales</taxon>
        <taxon>Weeksellaceae</taxon>
        <taxon>Profundicola</taxon>
    </lineage>
</organism>
<protein>
    <submittedName>
        <fullName evidence="7">Pyridoxal phosphate-dependent aminotransferase</fullName>
    </submittedName>
</protein>
<evidence type="ECO:0000313" key="8">
    <source>
        <dbReference type="Proteomes" id="UP001152599"/>
    </source>
</evidence>
<dbReference type="InterPro" id="IPR004839">
    <property type="entry name" value="Aminotransferase_I/II_large"/>
</dbReference>
<comment type="cofactor">
    <cofactor evidence="1">
        <name>pyridoxal 5'-phosphate</name>
        <dbReference type="ChEBI" id="CHEBI:597326"/>
    </cofactor>
</comment>
<evidence type="ECO:0000256" key="3">
    <source>
        <dbReference type="ARBA" id="ARBA00022576"/>
    </source>
</evidence>
<sequence length="397" mass="44259">MPKLSHKADQMPASPIRKLMPSADIAMQKGLNVYHLNIGQPDIPSPLQSIEAMHEWNIPVLAYTRSEGTLEYREALTTYYHGKGFSDLTPSNFMVTNGGSEALLFTLSLIANAGDEIIIPEPFYANYNGFSVQTDVNVVPISASIESGFALPDIADFEKKITDKTRAIVICHPGNPTGYLYSKEELDKLRDLVLKHDLYLISDEVYREFTYDENHISVLAYPDLAQNAIVIDSESKRFSMCGIRLGAMISRNEELLAAAMKFAQARLSPVLVSQIIATAAHRESAGYLMQAKAEYSQRRNFVVDALNRIDGVFVPKPKGAFYCVAKLPVENAEDFAKWMLEDFEYNGETVMVAPNTGFYSTPNSGLDEVRIAYVLEISELDKAVKILEKGLEAYRAR</sequence>
<dbReference type="NCBIfam" id="NF005744">
    <property type="entry name" value="PRK07568.1"/>
    <property type="match status" value="1"/>
</dbReference>
<accession>A0A9X4MZ19</accession>
<dbReference type="GO" id="GO:0008483">
    <property type="term" value="F:transaminase activity"/>
    <property type="evidence" value="ECO:0007669"/>
    <property type="project" value="UniProtKB-KW"/>
</dbReference>
<dbReference type="Proteomes" id="UP001152599">
    <property type="component" value="Unassembled WGS sequence"/>
</dbReference>
<dbReference type="AlphaFoldDB" id="A0A9X4MZ19"/>
<comment type="caution">
    <text evidence="7">The sequence shown here is derived from an EMBL/GenBank/DDBJ whole genome shotgun (WGS) entry which is preliminary data.</text>
</comment>
<evidence type="ECO:0000256" key="2">
    <source>
        <dbReference type="ARBA" id="ARBA00007441"/>
    </source>
</evidence>
<comment type="similarity">
    <text evidence="2">Belongs to the class-I pyridoxal-phosphate-dependent aminotransferase family.</text>
</comment>
<evidence type="ECO:0000256" key="5">
    <source>
        <dbReference type="ARBA" id="ARBA00022898"/>
    </source>
</evidence>
<proteinExistence type="inferred from homology"/>
<dbReference type="SUPFAM" id="SSF53383">
    <property type="entry name" value="PLP-dependent transferases"/>
    <property type="match status" value="1"/>
</dbReference>
<keyword evidence="4" id="KW-0808">Transferase</keyword>